<organism evidence="2 3">
    <name type="scientific">Cryomyces antarcticus</name>
    <dbReference type="NCBI Taxonomy" id="329879"/>
    <lineage>
        <taxon>Eukaryota</taxon>
        <taxon>Fungi</taxon>
        <taxon>Dikarya</taxon>
        <taxon>Ascomycota</taxon>
        <taxon>Pezizomycotina</taxon>
        <taxon>Dothideomycetes</taxon>
        <taxon>Dothideomycetes incertae sedis</taxon>
        <taxon>Cryomyces</taxon>
    </lineage>
</organism>
<name>A0ABR0KTU4_9PEZI</name>
<reference evidence="2 3" key="1">
    <citation type="submission" date="2023-08" db="EMBL/GenBank/DDBJ databases">
        <title>Black Yeasts Isolated from many extreme environments.</title>
        <authorList>
            <person name="Coleine C."/>
            <person name="Stajich J.E."/>
            <person name="Selbmann L."/>
        </authorList>
    </citation>
    <scope>NUCLEOTIDE SEQUENCE [LARGE SCALE GENOMIC DNA]</scope>
    <source>
        <strain evidence="2 3">CCFEE 536</strain>
    </source>
</reference>
<feature type="region of interest" description="Disordered" evidence="1">
    <location>
        <begin position="334"/>
        <end position="381"/>
    </location>
</feature>
<accession>A0ABR0KTU4</accession>
<dbReference type="Proteomes" id="UP001357485">
    <property type="component" value="Unassembled WGS sequence"/>
</dbReference>
<evidence type="ECO:0000313" key="2">
    <source>
        <dbReference type="EMBL" id="KAK5129756.1"/>
    </source>
</evidence>
<protein>
    <submittedName>
        <fullName evidence="2">Uncharacterized protein</fullName>
    </submittedName>
</protein>
<evidence type="ECO:0000313" key="3">
    <source>
        <dbReference type="Proteomes" id="UP001357485"/>
    </source>
</evidence>
<comment type="caution">
    <text evidence="2">The sequence shown here is derived from an EMBL/GenBank/DDBJ whole genome shotgun (WGS) entry which is preliminary data.</text>
</comment>
<gene>
    <name evidence="2" type="ORF">LTR16_001959</name>
</gene>
<feature type="compositionally biased region" description="Polar residues" evidence="1">
    <location>
        <begin position="371"/>
        <end position="381"/>
    </location>
</feature>
<keyword evidence="3" id="KW-1185">Reference proteome</keyword>
<proteinExistence type="predicted"/>
<sequence>MIIAAYWSLMQYKRRISYNIGYSELAVVEKFDLVVAIYAMGIPPVSYVNPPLTPPTSDTSSFQVARVLRLFRSRQDGRLITKQPWTQIQLAPGEYEDIERRIEEDESFHAYVENKIRYDYDAHAQRITIRMPTTLHERFTAAVEEDIVGQLKTIGMGLGRAAQFARDVRDVRSSRIFLASDESRSSRSKREPDASFRHIDAEFPGVVVEVSYSQKREDLARLADDYLLGSDGSTRVLIGLDIEYRGSRKATVSMWRPQYIMNAEQEELRAVQTVQNEVFRNEDGAPSGNFDLRLHLKDFANEELAEDVGDQDREIIISSQQLCVYLADAERFEQGSRRSHSSRHTIRPGAVKRPRSETPPTSIDVVELKSRPSNSVISPLN</sequence>
<evidence type="ECO:0000256" key="1">
    <source>
        <dbReference type="SAM" id="MobiDB-lite"/>
    </source>
</evidence>
<dbReference type="EMBL" id="JAVRRA010024749">
    <property type="protein sequence ID" value="KAK5129756.1"/>
    <property type="molecule type" value="Genomic_DNA"/>
</dbReference>
<feature type="compositionally biased region" description="Basic residues" evidence="1">
    <location>
        <begin position="337"/>
        <end position="353"/>
    </location>
</feature>